<dbReference type="EMBL" id="JAQQWN010000008">
    <property type="protein sequence ID" value="KAK8071284.1"/>
    <property type="molecule type" value="Genomic_DNA"/>
</dbReference>
<keyword evidence="3" id="KW-1185">Reference proteome</keyword>
<dbReference type="Proteomes" id="UP001433268">
    <property type="component" value="Unassembled WGS sequence"/>
</dbReference>
<evidence type="ECO:0000256" key="1">
    <source>
        <dbReference type="SAM" id="MobiDB-lite"/>
    </source>
</evidence>
<name>A0ABR1VMZ2_9PEZI</name>
<gene>
    <name evidence="2" type="ORF">PG997_011487</name>
</gene>
<evidence type="ECO:0000313" key="3">
    <source>
        <dbReference type="Proteomes" id="UP001433268"/>
    </source>
</evidence>
<accession>A0ABR1VMZ2</accession>
<dbReference type="RefSeq" id="XP_066665092.1">
    <property type="nucleotide sequence ID" value="XM_066815802.1"/>
</dbReference>
<comment type="caution">
    <text evidence="2">The sequence shown here is derived from an EMBL/GenBank/DDBJ whole genome shotgun (WGS) entry which is preliminary data.</text>
</comment>
<reference evidence="2 3" key="1">
    <citation type="submission" date="2023-01" db="EMBL/GenBank/DDBJ databases">
        <title>Analysis of 21 Apiospora genomes using comparative genomics revels a genus with tremendous synthesis potential of carbohydrate active enzymes and secondary metabolites.</title>
        <authorList>
            <person name="Sorensen T."/>
        </authorList>
    </citation>
    <scope>NUCLEOTIDE SEQUENCE [LARGE SCALE GENOMIC DNA]</scope>
    <source>
        <strain evidence="2 3">CBS 114990</strain>
    </source>
</reference>
<dbReference type="GeneID" id="92048862"/>
<proteinExistence type="predicted"/>
<evidence type="ECO:0000313" key="2">
    <source>
        <dbReference type="EMBL" id="KAK8071284.1"/>
    </source>
</evidence>
<organism evidence="2 3">
    <name type="scientific">Apiospora hydei</name>
    <dbReference type="NCBI Taxonomy" id="1337664"/>
    <lineage>
        <taxon>Eukaryota</taxon>
        <taxon>Fungi</taxon>
        <taxon>Dikarya</taxon>
        <taxon>Ascomycota</taxon>
        <taxon>Pezizomycotina</taxon>
        <taxon>Sordariomycetes</taxon>
        <taxon>Xylariomycetidae</taxon>
        <taxon>Amphisphaeriales</taxon>
        <taxon>Apiosporaceae</taxon>
        <taxon>Apiospora</taxon>
    </lineage>
</organism>
<sequence>MPTTLAEGRQTLAPEAGPANTGNLNPDDHVITTLPNGHIAVGSKGANGESLIVLDGSNTIIVPTALSTPLTLTTLGETFTFSPLPSAVGDHTYEPRTTTLPNGQIAVASKGPNGESILVLSSSNTITLPAATSTPVALTRMGETLVSPPQPLSDLGQYGTTTLPDGHVAVGSKGPNGESLIILDGSSTVTVPTSLSTPVTLTTLGETFTFSPPSTTSPEGGTDATAATMASYTPLVTTSSKPRGAKCRRVLSISRSLMLRQNLRALQSRELQPRALEPRALQPQLLLSL</sequence>
<protein>
    <submittedName>
        <fullName evidence="2">Uncharacterized protein</fullName>
    </submittedName>
</protein>
<feature type="region of interest" description="Disordered" evidence="1">
    <location>
        <begin position="1"/>
        <end position="25"/>
    </location>
</feature>